<name>A0A7X1HXS3_9ACTN</name>
<dbReference type="PANTHER" id="PTHR43296">
    <property type="entry name" value="PEROXISOMAL 2,4-DIENOYL-COA REDUCTASE"/>
    <property type="match status" value="1"/>
</dbReference>
<dbReference type="GO" id="GO:0009062">
    <property type="term" value="P:fatty acid catabolic process"/>
    <property type="evidence" value="ECO:0007669"/>
    <property type="project" value="InterPro"/>
</dbReference>
<dbReference type="EMBL" id="JACMHY010000002">
    <property type="protein sequence ID" value="MBC2864976.1"/>
    <property type="molecule type" value="Genomic_DNA"/>
</dbReference>
<keyword evidence="4" id="KW-1185">Reference proteome</keyword>
<dbReference type="InterPro" id="IPR036291">
    <property type="entry name" value="NAD(P)-bd_dom_sf"/>
</dbReference>
<dbReference type="InterPro" id="IPR002347">
    <property type="entry name" value="SDR_fam"/>
</dbReference>
<evidence type="ECO:0000256" key="1">
    <source>
        <dbReference type="ARBA" id="ARBA00022857"/>
    </source>
</evidence>
<sequence length="306" mass="31701">MTLTDDDGVAVALREPPEVASMLPADTLAGRVALVTGGGSGLGLESAMAFARCGASVGLLGRTLGKTEKAARRIADETGVRAVGVCGDVRKADEVAAAFEAVENALGPISILANNAGANFPARSAELSANGFAAISRIALEGTFIASSEFFRRYLAAGLTRGAIVNNGAQYQATGYPGAAASSSAKAGVATLTRALAAEWAGDGVRVNSIVAGWFPHDGSRTATAEEADAKVGPRIVAGRVGRIREYGWLAAFLVSPYAAFVTGENVHLTGADHLRRRPIGFPYQPVSERENLWESDLADRTGVRR</sequence>
<keyword evidence="2" id="KW-0560">Oxidoreductase</keyword>
<dbReference type="Gene3D" id="3.40.50.720">
    <property type="entry name" value="NAD(P)-binding Rossmann-like Domain"/>
    <property type="match status" value="1"/>
</dbReference>
<protein>
    <submittedName>
        <fullName evidence="3">SDR family oxidoreductase</fullName>
    </submittedName>
</protein>
<dbReference type="PANTHER" id="PTHR43296:SF2">
    <property type="entry name" value="PEROXISOMAL 2,4-DIENOYL-COA REDUCTASE [(3E)-ENOYL-COA-PRODUCING]"/>
    <property type="match status" value="1"/>
</dbReference>
<comment type="caution">
    <text evidence="3">The sequence shown here is derived from an EMBL/GenBank/DDBJ whole genome shotgun (WGS) entry which is preliminary data.</text>
</comment>
<organism evidence="3 4">
    <name type="scientific">Streptomyces mexicanus</name>
    <dbReference type="NCBI Taxonomy" id="178566"/>
    <lineage>
        <taxon>Bacteria</taxon>
        <taxon>Bacillati</taxon>
        <taxon>Actinomycetota</taxon>
        <taxon>Actinomycetes</taxon>
        <taxon>Kitasatosporales</taxon>
        <taxon>Streptomycetaceae</taxon>
        <taxon>Streptomyces</taxon>
    </lineage>
</organism>
<dbReference type="RefSeq" id="WP_236569902.1">
    <property type="nucleotide sequence ID" value="NZ_LR732544.1"/>
</dbReference>
<proteinExistence type="predicted"/>
<dbReference type="Proteomes" id="UP000517694">
    <property type="component" value="Unassembled WGS sequence"/>
</dbReference>
<gene>
    <name evidence="3" type="ORF">H1R13_08170</name>
</gene>
<evidence type="ECO:0000313" key="4">
    <source>
        <dbReference type="Proteomes" id="UP000517694"/>
    </source>
</evidence>
<dbReference type="SUPFAM" id="SSF51735">
    <property type="entry name" value="NAD(P)-binding Rossmann-fold domains"/>
    <property type="match status" value="1"/>
</dbReference>
<dbReference type="PRINTS" id="PR00081">
    <property type="entry name" value="GDHRDH"/>
</dbReference>
<dbReference type="AlphaFoldDB" id="A0A7X1HXS3"/>
<accession>A0A7X1HXS3</accession>
<dbReference type="PRINTS" id="PR00080">
    <property type="entry name" value="SDRFAMILY"/>
</dbReference>
<evidence type="ECO:0000313" key="3">
    <source>
        <dbReference type="EMBL" id="MBC2864976.1"/>
    </source>
</evidence>
<dbReference type="Pfam" id="PF13561">
    <property type="entry name" value="adh_short_C2"/>
    <property type="match status" value="1"/>
</dbReference>
<evidence type="ECO:0000256" key="2">
    <source>
        <dbReference type="ARBA" id="ARBA00023002"/>
    </source>
</evidence>
<keyword evidence="1" id="KW-0521">NADP</keyword>
<dbReference type="InterPro" id="IPR045017">
    <property type="entry name" value="DECR2-like"/>
</dbReference>
<reference evidence="3 4" key="1">
    <citation type="submission" date="2020-08" db="EMBL/GenBank/DDBJ databases">
        <title>Whole-Genome Sequence of French Clinical Streptomyces mexicanus Strain Q0842.</title>
        <authorList>
            <person name="Boxberger M."/>
            <person name="La Scola B."/>
        </authorList>
    </citation>
    <scope>NUCLEOTIDE SEQUENCE [LARGE SCALE GENOMIC DNA]</scope>
    <source>
        <strain evidence="3 4">Marseille-Q0842</strain>
    </source>
</reference>
<dbReference type="GO" id="GO:0008670">
    <property type="term" value="F:2,4-dienoyl-CoA reductase (NADPH) activity"/>
    <property type="evidence" value="ECO:0007669"/>
    <property type="project" value="InterPro"/>
</dbReference>